<reference evidence="1 2" key="1">
    <citation type="submission" date="2016-08" db="EMBL/GenBank/DDBJ databases">
        <title>A Parts List for Fungal Cellulosomes Revealed by Comparative Genomics.</title>
        <authorList>
            <consortium name="DOE Joint Genome Institute"/>
            <person name="Haitjema C.H."/>
            <person name="Gilmore S.P."/>
            <person name="Henske J.K."/>
            <person name="Solomon K.V."/>
            <person name="De Groot R."/>
            <person name="Kuo A."/>
            <person name="Mondo S.J."/>
            <person name="Salamov A.A."/>
            <person name="Labutti K."/>
            <person name="Zhao Z."/>
            <person name="Chiniquy J."/>
            <person name="Barry K."/>
            <person name="Brewer H.M."/>
            <person name="Purvine S.O."/>
            <person name="Wright A.T."/>
            <person name="Boxma B."/>
            <person name="Van Alen T."/>
            <person name="Hackstein J.H."/>
            <person name="Baker S.E."/>
            <person name="Grigoriev I.V."/>
            <person name="O'Malley M.A."/>
        </authorList>
    </citation>
    <scope>NUCLEOTIDE SEQUENCE [LARGE SCALE GENOMIC DNA]</scope>
    <source>
        <strain evidence="1 2">G1</strain>
    </source>
</reference>
<dbReference type="EMBL" id="MCOG01000272">
    <property type="protein sequence ID" value="ORY21127.1"/>
    <property type="molecule type" value="Genomic_DNA"/>
</dbReference>
<accession>A0A1Y2AFT4</accession>
<dbReference type="STRING" id="1754190.A0A1Y2AFT4"/>
<name>A0A1Y2AFT4_9FUNG</name>
<comment type="caution">
    <text evidence="1">The sequence shown here is derived from an EMBL/GenBank/DDBJ whole genome shotgun (WGS) entry which is preliminary data.</text>
</comment>
<dbReference type="Proteomes" id="UP000193920">
    <property type="component" value="Unassembled WGS sequence"/>
</dbReference>
<organism evidence="1 2">
    <name type="scientific">Neocallimastix californiae</name>
    <dbReference type="NCBI Taxonomy" id="1754190"/>
    <lineage>
        <taxon>Eukaryota</taxon>
        <taxon>Fungi</taxon>
        <taxon>Fungi incertae sedis</taxon>
        <taxon>Chytridiomycota</taxon>
        <taxon>Chytridiomycota incertae sedis</taxon>
        <taxon>Neocallimastigomycetes</taxon>
        <taxon>Neocallimastigales</taxon>
        <taxon>Neocallimastigaceae</taxon>
        <taxon>Neocallimastix</taxon>
    </lineage>
</organism>
<dbReference type="AlphaFoldDB" id="A0A1Y2AFT4"/>
<protein>
    <submittedName>
        <fullName evidence="1">Uncharacterized protein</fullName>
    </submittedName>
</protein>
<gene>
    <name evidence="1" type="ORF">LY90DRAFT_676402</name>
</gene>
<feature type="non-terminal residue" evidence="1">
    <location>
        <position position="235"/>
    </location>
</feature>
<proteinExistence type="predicted"/>
<sequence>MTQFKHNANVYIMAWYYIFSMKKFYKNNNLLHKYDEEIFKADDILFNAKDLRLNLRMRFLLNKAENLIEIEKRENSKSITNNNNIESSIKLEELKHNAVVIHINGLKEIKELFNNLKRSVNSKDVVSYINNINNISKFQESAFSQYNNIIRHFADAKDVLNLYVLFLSDVMNRDDLAVKYYNSVRSKKSEKSEKTVIENSLISIPHSDDHSSNSGLEKDLKRKINLKNTMIKKYI</sequence>
<evidence type="ECO:0000313" key="1">
    <source>
        <dbReference type="EMBL" id="ORY21127.1"/>
    </source>
</evidence>
<keyword evidence="2" id="KW-1185">Reference proteome</keyword>
<evidence type="ECO:0000313" key="2">
    <source>
        <dbReference type="Proteomes" id="UP000193920"/>
    </source>
</evidence>